<dbReference type="RefSeq" id="WP_186941348.1">
    <property type="nucleotide sequence ID" value="NZ_JACOGA010000005.1"/>
</dbReference>
<dbReference type="CDD" id="cd06225">
    <property type="entry name" value="HAMP"/>
    <property type="match status" value="1"/>
</dbReference>
<feature type="transmembrane region" description="Helical" evidence="1">
    <location>
        <begin position="153"/>
        <end position="176"/>
    </location>
</feature>
<dbReference type="SUPFAM" id="SSF141868">
    <property type="entry name" value="EAL domain-like"/>
    <property type="match status" value="1"/>
</dbReference>
<evidence type="ECO:0000259" key="3">
    <source>
        <dbReference type="PROSITE" id="PS50885"/>
    </source>
</evidence>
<dbReference type="Proteomes" id="UP000624279">
    <property type="component" value="Unassembled WGS sequence"/>
</dbReference>
<dbReference type="EMBL" id="JACOGA010000005">
    <property type="protein sequence ID" value="MBC3873315.1"/>
    <property type="molecule type" value="Genomic_DNA"/>
</dbReference>
<dbReference type="Pfam" id="PF14827">
    <property type="entry name" value="dCache_3"/>
    <property type="match status" value="1"/>
</dbReference>
<dbReference type="InterPro" id="IPR050706">
    <property type="entry name" value="Cyclic-di-GMP_PDE-like"/>
</dbReference>
<dbReference type="InterPro" id="IPR000160">
    <property type="entry name" value="GGDEF_dom"/>
</dbReference>
<protein>
    <submittedName>
        <fullName evidence="5">EAL domain-containing protein</fullName>
    </submittedName>
</protein>
<comment type="caution">
    <text evidence="5">The sequence shown here is derived from an EMBL/GenBank/DDBJ whole genome shotgun (WGS) entry which is preliminary data.</text>
</comment>
<dbReference type="PANTHER" id="PTHR33121:SF70">
    <property type="entry name" value="SIGNALING PROTEIN YKOW"/>
    <property type="match status" value="1"/>
</dbReference>
<dbReference type="InterPro" id="IPR043128">
    <property type="entry name" value="Rev_trsase/Diguanyl_cyclase"/>
</dbReference>
<dbReference type="SMART" id="SM00267">
    <property type="entry name" value="GGDEF"/>
    <property type="match status" value="1"/>
</dbReference>
<feature type="domain" description="HAMP" evidence="3">
    <location>
        <begin position="301"/>
        <end position="353"/>
    </location>
</feature>
<dbReference type="CDD" id="cd01948">
    <property type="entry name" value="EAL"/>
    <property type="match status" value="1"/>
</dbReference>
<feature type="domain" description="EAL" evidence="2">
    <location>
        <begin position="530"/>
        <end position="783"/>
    </location>
</feature>
<dbReference type="Pfam" id="PF00672">
    <property type="entry name" value="HAMP"/>
    <property type="match status" value="1"/>
</dbReference>
<dbReference type="InterPro" id="IPR003660">
    <property type="entry name" value="HAMP_dom"/>
</dbReference>
<dbReference type="PROSITE" id="PS50887">
    <property type="entry name" value="GGDEF"/>
    <property type="match status" value="1"/>
</dbReference>
<dbReference type="SUPFAM" id="SSF158472">
    <property type="entry name" value="HAMP domain-like"/>
    <property type="match status" value="1"/>
</dbReference>
<evidence type="ECO:0000313" key="5">
    <source>
        <dbReference type="EMBL" id="MBC3873315.1"/>
    </source>
</evidence>
<feature type="transmembrane region" description="Helical" evidence="1">
    <location>
        <begin position="279"/>
        <end position="297"/>
    </location>
</feature>
<name>A0ABR6Y9U4_9BURK</name>
<keyword evidence="1" id="KW-1133">Transmembrane helix</keyword>
<keyword evidence="1" id="KW-0472">Membrane</keyword>
<keyword evidence="6" id="KW-1185">Reference proteome</keyword>
<proteinExistence type="predicted"/>
<dbReference type="SUPFAM" id="SSF55073">
    <property type="entry name" value="Nucleotide cyclase"/>
    <property type="match status" value="1"/>
</dbReference>
<dbReference type="PROSITE" id="PS50883">
    <property type="entry name" value="EAL"/>
    <property type="match status" value="1"/>
</dbReference>
<organism evidence="5 6">
    <name type="scientific">Undibacterium flavidum</name>
    <dbReference type="NCBI Taxonomy" id="2762297"/>
    <lineage>
        <taxon>Bacteria</taxon>
        <taxon>Pseudomonadati</taxon>
        <taxon>Pseudomonadota</taxon>
        <taxon>Betaproteobacteria</taxon>
        <taxon>Burkholderiales</taxon>
        <taxon>Oxalobacteraceae</taxon>
        <taxon>Undibacterium</taxon>
    </lineage>
</organism>
<feature type="domain" description="GGDEF" evidence="4">
    <location>
        <begin position="389"/>
        <end position="521"/>
    </location>
</feature>
<evidence type="ECO:0000259" key="2">
    <source>
        <dbReference type="PROSITE" id="PS50883"/>
    </source>
</evidence>
<evidence type="ECO:0000313" key="6">
    <source>
        <dbReference type="Proteomes" id="UP000624279"/>
    </source>
</evidence>
<dbReference type="PROSITE" id="PS50885">
    <property type="entry name" value="HAMP"/>
    <property type="match status" value="1"/>
</dbReference>
<dbReference type="SMART" id="SM00052">
    <property type="entry name" value="EAL"/>
    <property type="match status" value="1"/>
</dbReference>
<dbReference type="NCBIfam" id="TIGR00254">
    <property type="entry name" value="GGDEF"/>
    <property type="match status" value="1"/>
</dbReference>
<sequence length="803" mass="88321">MIRIRKLHTRIIFAFSVLLSMVLIVELAVVNSVVSQSANEAVEHNLLAGERLFNSIQKDNIKRLSQSAGILTSDFAFIKATATGDHNTIVSVLLNHGGRINADISMLVAPDNRLIADTFRSNSSDQKFPFPELIKRAEQHGQTTSIVMLDGKLYQLIVVPVMAPLPVAWLALGFVIDDKFAKNLKDLTGLEVSFLTPISGQERLNVLATTLSANRATDLSSDLRKISETSGASTKVLTLANEAYLARIDHLKIDDGTQAITVLQQSLDVALAPLFNLRWILTALGLFALMATLIAGYKIARNISKPLVDLSLVAQDIEAGHYSQAMVVARDDEVGQLATAFQNMSKGIASREEKISELAYRDRLTGLANRTSFNIAVTEAINYPSGQATTFSILLIDIDRFKEVNDILGHHIGDLLLQEISRRLQASLDQNRTLVARLGGDEFGIFVPTIDQDETIKLSQLILAALDQAISLEGHQLIASGSIGVVQFPTDGADFNALLRHAELAMYTAKRGNSGFALYDPSLESTTQQNLSLMAELKHAIEHNELQLYYQPKVDLRSNTISEVEALIRWIHPKRGVIPPDQFIPFAESTGFIATITEWVIERALEQRAAWQTIGLPLSISINISARDLLNAKLPAKFAQLMQTHNASPDWLSLEITESAIMTDPKGAMHVLNQLRQSGLHMSIDDFGTGYSSLAYLKKLPVNELKIDKSFITDMENDPDDATIVRSTIDLGHNMGLRVIAEGVENQATWDALMAMGCDSIQGYFVSRPLAPEKLMLWIQNSNWKFSPSAHPHLPAGTDHVSS</sequence>
<dbReference type="InterPro" id="IPR029150">
    <property type="entry name" value="dCache_3"/>
</dbReference>
<gene>
    <name evidence="5" type="ORF">H8K55_06940</name>
</gene>
<evidence type="ECO:0000259" key="4">
    <source>
        <dbReference type="PROSITE" id="PS50887"/>
    </source>
</evidence>
<accession>A0ABR6Y9U4</accession>
<dbReference type="InterPro" id="IPR029787">
    <property type="entry name" value="Nucleotide_cyclase"/>
</dbReference>
<dbReference type="InterPro" id="IPR035919">
    <property type="entry name" value="EAL_sf"/>
</dbReference>
<evidence type="ECO:0000256" key="1">
    <source>
        <dbReference type="SAM" id="Phobius"/>
    </source>
</evidence>
<dbReference type="Pfam" id="PF00990">
    <property type="entry name" value="GGDEF"/>
    <property type="match status" value="1"/>
</dbReference>
<dbReference type="InterPro" id="IPR001633">
    <property type="entry name" value="EAL_dom"/>
</dbReference>
<dbReference type="Pfam" id="PF00563">
    <property type="entry name" value="EAL"/>
    <property type="match status" value="1"/>
</dbReference>
<dbReference type="Gene3D" id="3.20.20.450">
    <property type="entry name" value="EAL domain"/>
    <property type="match status" value="1"/>
</dbReference>
<dbReference type="Gene3D" id="3.30.70.270">
    <property type="match status" value="1"/>
</dbReference>
<dbReference type="PANTHER" id="PTHR33121">
    <property type="entry name" value="CYCLIC DI-GMP PHOSPHODIESTERASE PDEF"/>
    <property type="match status" value="1"/>
</dbReference>
<keyword evidence="1" id="KW-0812">Transmembrane</keyword>
<feature type="transmembrane region" description="Helical" evidence="1">
    <location>
        <begin position="12"/>
        <end position="34"/>
    </location>
</feature>
<dbReference type="SMART" id="SM00304">
    <property type="entry name" value="HAMP"/>
    <property type="match status" value="1"/>
</dbReference>
<dbReference type="Gene3D" id="6.10.340.10">
    <property type="match status" value="1"/>
</dbReference>
<reference evidence="5 6" key="1">
    <citation type="submission" date="2020-08" db="EMBL/GenBank/DDBJ databases">
        <title>Novel species isolated from subtropical streams in China.</title>
        <authorList>
            <person name="Lu H."/>
        </authorList>
    </citation>
    <scope>NUCLEOTIDE SEQUENCE [LARGE SCALE GENOMIC DNA]</scope>
    <source>
        <strain evidence="5 6">LX15W</strain>
    </source>
</reference>
<dbReference type="CDD" id="cd01949">
    <property type="entry name" value="GGDEF"/>
    <property type="match status" value="1"/>
</dbReference>